<evidence type="ECO:0000313" key="1">
    <source>
        <dbReference type="EMBL" id="MPN25424.1"/>
    </source>
</evidence>
<reference evidence="1" key="1">
    <citation type="submission" date="2019-08" db="EMBL/GenBank/DDBJ databases">
        <authorList>
            <person name="Kucharzyk K."/>
            <person name="Murdoch R.W."/>
            <person name="Higgins S."/>
            <person name="Loffler F."/>
        </authorList>
    </citation>
    <scope>NUCLEOTIDE SEQUENCE</scope>
</reference>
<proteinExistence type="predicted"/>
<protein>
    <submittedName>
        <fullName evidence="1">Uncharacterized protein</fullName>
    </submittedName>
</protein>
<organism evidence="1">
    <name type="scientific">bioreactor metagenome</name>
    <dbReference type="NCBI Taxonomy" id="1076179"/>
    <lineage>
        <taxon>unclassified sequences</taxon>
        <taxon>metagenomes</taxon>
        <taxon>ecological metagenomes</taxon>
    </lineage>
</organism>
<name>A0A645GN89_9ZZZZ</name>
<comment type="caution">
    <text evidence="1">The sequence shown here is derived from an EMBL/GenBank/DDBJ whole genome shotgun (WGS) entry which is preliminary data.</text>
</comment>
<sequence>MIFYQKALIKLPGQKSFSIQLNYDFDKYFRDVYINEYSKLQKVENVLFFDFEDIPDDFIEYAERVLIYGRGVGNYQHMPTEKIKYNVSIIGA</sequence>
<dbReference type="AlphaFoldDB" id="A0A645GN89"/>
<accession>A0A645GN89</accession>
<gene>
    <name evidence="1" type="ORF">SDC9_172833</name>
</gene>
<dbReference type="EMBL" id="VSSQ01074597">
    <property type="protein sequence ID" value="MPN25424.1"/>
    <property type="molecule type" value="Genomic_DNA"/>
</dbReference>